<reference evidence="2" key="1">
    <citation type="journal article" date="2022" name="Mol. Ecol. Resour.">
        <title>The genomes of chicory, endive, great burdock and yacon provide insights into Asteraceae palaeo-polyploidization history and plant inulin production.</title>
        <authorList>
            <person name="Fan W."/>
            <person name="Wang S."/>
            <person name="Wang H."/>
            <person name="Wang A."/>
            <person name="Jiang F."/>
            <person name="Liu H."/>
            <person name="Zhao H."/>
            <person name="Xu D."/>
            <person name="Zhang Y."/>
        </authorList>
    </citation>
    <scope>NUCLEOTIDE SEQUENCE [LARGE SCALE GENOMIC DNA]</scope>
    <source>
        <strain evidence="2">cv. Punajuju</strain>
    </source>
</reference>
<reference evidence="1 2" key="2">
    <citation type="journal article" date="2022" name="Mol. Ecol. Resour.">
        <title>The genomes of chicory, endive, great burdock and yacon provide insights into Asteraceae paleo-polyploidization history and plant inulin production.</title>
        <authorList>
            <person name="Fan W."/>
            <person name="Wang S."/>
            <person name="Wang H."/>
            <person name="Wang A."/>
            <person name="Jiang F."/>
            <person name="Liu H."/>
            <person name="Zhao H."/>
            <person name="Xu D."/>
            <person name="Zhang Y."/>
        </authorList>
    </citation>
    <scope>NUCLEOTIDE SEQUENCE [LARGE SCALE GENOMIC DNA]</scope>
    <source>
        <strain evidence="2">cv. Punajuju</strain>
        <tissue evidence="1">Leaves</tissue>
    </source>
</reference>
<dbReference type="EMBL" id="CM042012">
    <property type="protein sequence ID" value="KAI3752541.1"/>
    <property type="molecule type" value="Genomic_DNA"/>
</dbReference>
<organism evidence="1 2">
    <name type="scientific">Cichorium intybus</name>
    <name type="common">Chicory</name>
    <dbReference type="NCBI Taxonomy" id="13427"/>
    <lineage>
        <taxon>Eukaryota</taxon>
        <taxon>Viridiplantae</taxon>
        <taxon>Streptophyta</taxon>
        <taxon>Embryophyta</taxon>
        <taxon>Tracheophyta</taxon>
        <taxon>Spermatophyta</taxon>
        <taxon>Magnoliopsida</taxon>
        <taxon>eudicotyledons</taxon>
        <taxon>Gunneridae</taxon>
        <taxon>Pentapetalae</taxon>
        <taxon>asterids</taxon>
        <taxon>campanulids</taxon>
        <taxon>Asterales</taxon>
        <taxon>Asteraceae</taxon>
        <taxon>Cichorioideae</taxon>
        <taxon>Cichorieae</taxon>
        <taxon>Cichoriinae</taxon>
        <taxon>Cichorium</taxon>
    </lineage>
</organism>
<sequence>MLLSFSTSKDGMKFTNEPLSQNMVPKGWDKLSLSIISVETQETLDKTGRALGSDRSGILGEVTENLSNHLNSETSISIAKINDVLALTIQFHA</sequence>
<evidence type="ECO:0000313" key="1">
    <source>
        <dbReference type="EMBL" id="KAI3752541.1"/>
    </source>
</evidence>
<accession>A0ACB9E1E2</accession>
<keyword evidence="2" id="KW-1185">Reference proteome</keyword>
<dbReference type="Proteomes" id="UP001055811">
    <property type="component" value="Linkage Group LG04"/>
</dbReference>
<protein>
    <submittedName>
        <fullName evidence="1">Uncharacterized protein</fullName>
    </submittedName>
</protein>
<comment type="caution">
    <text evidence="1">The sequence shown here is derived from an EMBL/GenBank/DDBJ whole genome shotgun (WGS) entry which is preliminary data.</text>
</comment>
<gene>
    <name evidence="1" type="ORF">L2E82_24575</name>
</gene>
<evidence type="ECO:0000313" key="2">
    <source>
        <dbReference type="Proteomes" id="UP001055811"/>
    </source>
</evidence>
<proteinExistence type="predicted"/>
<name>A0ACB9E1E2_CICIN</name>